<feature type="transmembrane region" description="Helical" evidence="2">
    <location>
        <begin position="158"/>
        <end position="175"/>
    </location>
</feature>
<evidence type="ECO:0000256" key="2">
    <source>
        <dbReference type="SAM" id="Phobius"/>
    </source>
</evidence>
<feature type="compositionally biased region" description="Polar residues" evidence="1">
    <location>
        <begin position="226"/>
        <end position="237"/>
    </location>
</feature>
<feature type="transmembrane region" description="Helical" evidence="2">
    <location>
        <begin position="121"/>
        <end position="137"/>
    </location>
</feature>
<reference evidence="3 4" key="1">
    <citation type="submission" date="2018-07" db="EMBL/GenBank/DDBJ databases">
        <title>Motiliproteus coralliicola sp. nov., a bacterium isolated from Coral.</title>
        <authorList>
            <person name="Wang G."/>
        </authorList>
    </citation>
    <scope>NUCLEOTIDE SEQUENCE [LARGE SCALE GENOMIC DNA]</scope>
    <source>
        <strain evidence="3 4">C34</strain>
    </source>
</reference>
<evidence type="ECO:0000256" key="1">
    <source>
        <dbReference type="SAM" id="MobiDB-lite"/>
    </source>
</evidence>
<keyword evidence="2" id="KW-0472">Membrane</keyword>
<sequence>MFSPLKEAAYFARHHAKPLLVIAIVLSLPAWLVEYSLPEPNPEQGPNPQFLLSGIMITALGVLQYAAAIIYIHQQVQQQPISAFQSILMAGQRFLPLFVLNLMMALVVGAGFLLLVIPGVFLAYKLMFGEFFLLFHGQKPLQALKSSYRHNTELGSRLLPPLLVWITLMVLTAVFNHRLQPEDTTDWQVQVLFELLYLGLNVYGWALLYRLYQRYLSMEEPLQPLLPSQGNQHLNHSNSDDNDPHSGDKPDDESDDEPPRSPPPAQ</sequence>
<accession>A0A369WLL0</accession>
<feature type="region of interest" description="Disordered" evidence="1">
    <location>
        <begin position="226"/>
        <end position="266"/>
    </location>
</feature>
<name>A0A369WLL0_9GAMM</name>
<dbReference type="Pfam" id="PF06790">
    <property type="entry name" value="UPF0259"/>
    <property type="match status" value="1"/>
</dbReference>
<dbReference type="AlphaFoldDB" id="A0A369WLL0"/>
<proteinExistence type="predicted"/>
<keyword evidence="2" id="KW-1133">Transmembrane helix</keyword>
<protein>
    <submittedName>
        <fullName evidence="3">Uncharacterized protein</fullName>
    </submittedName>
</protein>
<feature type="compositionally biased region" description="Basic and acidic residues" evidence="1">
    <location>
        <begin position="238"/>
        <end position="249"/>
    </location>
</feature>
<feature type="transmembrane region" description="Helical" evidence="2">
    <location>
        <begin position="50"/>
        <end position="73"/>
    </location>
</feature>
<feature type="transmembrane region" description="Helical" evidence="2">
    <location>
        <begin position="94"/>
        <end position="115"/>
    </location>
</feature>
<dbReference type="OrthoDB" id="9857492at2"/>
<evidence type="ECO:0000313" key="4">
    <source>
        <dbReference type="Proteomes" id="UP000253769"/>
    </source>
</evidence>
<comment type="caution">
    <text evidence="3">The sequence shown here is derived from an EMBL/GenBank/DDBJ whole genome shotgun (WGS) entry which is preliminary data.</text>
</comment>
<dbReference type="Proteomes" id="UP000253769">
    <property type="component" value="Unassembled WGS sequence"/>
</dbReference>
<evidence type="ECO:0000313" key="3">
    <source>
        <dbReference type="EMBL" id="RDE22547.1"/>
    </source>
</evidence>
<feature type="transmembrane region" description="Helical" evidence="2">
    <location>
        <begin position="20"/>
        <end position="38"/>
    </location>
</feature>
<keyword evidence="4" id="KW-1185">Reference proteome</keyword>
<organism evidence="3 4">
    <name type="scientific">Motiliproteus coralliicola</name>
    <dbReference type="NCBI Taxonomy" id="2283196"/>
    <lineage>
        <taxon>Bacteria</taxon>
        <taxon>Pseudomonadati</taxon>
        <taxon>Pseudomonadota</taxon>
        <taxon>Gammaproteobacteria</taxon>
        <taxon>Oceanospirillales</taxon>
        <taxon>Oceanospirillaceae</taxon>
        <taxon>Motiliproteus</taxon>
    </lineage>
</organism>
<dbReference type="EMBL" id="QQOH01000002">
    <property type="protein sequence ID" value="RDE22547.1"/>
    <property type="molecule type" value="Genomic_DNA"/>
</dbReference>
<keyword evidence="2" id="KW-0812">Transmembrane</keyword>
<dbReference type="RefSeq" id="WP_114695178.1">
    <property type="nucleotide sequence ID" value="NZ_QQOH01000002.1"/>
</dbReference>
<feature type="transmembrane region" description="Helical" evidence="2">
    <location>
        <begin position="187"/>
        <end position="208"/>
    </location>
</feature>
<gene>
    <name evidence="3" type="ORF">DV711_08110</name>
</gene>